<accession>A0ABY3PHF1</accession>
<sequence>MEERIDRAEQRLDQHGELIVELRTATLANTRNIDRLTDISERFITVATDTIVRLDQNITRLDQAVEELRASNQRQEAINDYLIRRERERGDGNGSPN</sequence>
<keyword evidence="3" id="KW-1185">Reference proteome</keyword>
<keyword evidence="1" id="KW-0175">Coiled coil</keyword>
<organism evidence="2 3">
    <name type="scientific">Gloeobacter morelensis MG652769</name>
    <dbReference type="NCBI Taxonomy" id="2781736"/>
    <lineage>
        <taxon>Bacteria</taxon>
        <taxon>Bacillati</taxon>
        <taxon>Cyanobacteriota</taxon>
        <taxon>Cyanophyceae</taxon>
        <taxon>Gloeobacterales</taxon>
        <taxon>Gloeobacteraceae</taxon>
        <taxon>Gloeobacter</taxon>
        <taxon>Gloeobacter morelensis</taxon>
    </lineage>
</organism>
<dbReference type="Proteomes" id="UP001054846">
    <property type="component" value="Chromosome"/>
</dbReference>
<dbReference type="EMBL" id="CP063845">
    <property type="protein sequence ID" value="UFP93074.1"/>
    <property type="molecule type" value="Genomic_DNA"/>
</dbReference>
<proteinExistence type="predicted"/>
<evidence type="ECO:0000256" key="1">
    <source>
        <dbReference type="SAM" id="Coils"/>
    </source>
</evidence>
<dbReference type="RefSeq" id="WP_230840079.1">
    <property type="nucleotide sequence ID" value="NZ_CP063845.1"/>
</dbReference>
<evidence type="ECO:0000313" key="2">
    <source>
        <dbReference type="EMBL" id="UFP93074.1"/>
    </source>
</evidence>
<name>A0ABY3PHF1_9CYAN</name>
<gene>
    <name evidence="2" type="ORF">ISF26_14790</name>
</gene>
<evidence type="ECO:0000313" key="3">
    <source>
        <dbReference type="Proteomes" id="UP001054846"/>
    </source>
</evidence>
<protein>
    <submittedName>
        <fullName evidence="2">Uncharacterized protein</fullName>
    </submittedName>
</protein>
<feature type="coiled-coil region" evidence="1">
    <location>
        <begin position="51"/>
        <end position="78"/>
    </location>
</feature>
<reference evidence="2 3" key="1">
    <citation type="journal article" date="2021" name="Genome Biol. Evol.">
        <title>Complete Genome Sequencing of a Novel Gloeobacter Species from a Waterfall Cave in Mexico.</title>
        <authorList>
            <person name="Saw J.H."/>
            <person name="Cardona T."/>
            <person name="Montejano G."/>
        </authorList>
    </citation>
    <scope>NUCLEOTIDE SEQUENCE [LARGE SCALE GENOMIC DNA]</scope>
    <source>
        <strain evidence="2">MG652769</strain>
    </source>
</reference>